<protein>
    <submittedName>
        <fullName evidence="1">Uncharacterized protein</fullName>
    </submittedName>
</protein>
<proteinExistence type="predicted"/>
<dbReference type="EMBL" id="CAKJTI010000006">
    <property type="protein sequence ID" value="CAG9612414.1"/>
    <property type="molecule type" value="Genomic_DNA"/>
</dbReference>
<comment type="caution">
    <text evidence="1">The sequence shown here is derived from an EMBL/GenBank/DDBJ whole genome shotgun (WGS) entry which is preliminary data.</text>
</comment>
<organism evidence="1 2">
    <name type="scientific">Bacillus rhizoplanae</name>
    <dbReference type="NCBI Taxonomy" id="2880966"/>
    <lineage>
        <taxon>Bacteria</taxon>
        <taxon>Bacillati</taxon>
        <taxon>Bacillota</taxon>
        <taxon>Bacilli</taxon>
        <taxon>Bacillales</taxon>
        <taxon>Bacillaceae</taxon>
        <taxon>Bacillus</taxon>
    </lineage>
</organism>
<reference evidence="1 2" key="1">
    <citation type="submission" date="2021-10" db="EMBL/GenBank/DDBJ databases">
        <authorList>
            <person name="Criscuolo A."/>
        </authorList>
    </citation>
    <scope>NUCLEOTIDE SEQUENCE [LARGE SCALE GENOMIC DNA]</scope>
    <source>
        <strain evidence="2">CIP 111899</strain>
    </source>
</reference>
<evidence type="ECO:0000313" key="2">
    <source>
        <dbReference type="Proteomes" id="UP000789423"/>
    </source>
</evidence>
<accession>A0ABM8Y9L2</accession>
<sequence>MNRPLATMNVQSVEDTEILAIVLYDGNGQRIEEHISLFEDAQSAVEALNRMLAFNGIFESIEVWCGRKDIYMTLLATEGVQASFRHSSDLTDGLYLVQSNRQILIEHYGLKPLSKWKRVILACLKKLEMRLKGEMNNDRSYEM</sequence>
<gene>
    <name evidence="1" type="ORF">BACCIP111899_01590</name>
</gene>
<keyword evidence="2" id="KW-1185">Reference proteome</keyword>
<dbReference type="RefSeq" id="WP_230574601.1">
    <property type="nucleotide sequence ID" value="NZ_CAKJTI010000006.1"/>
</dbReference>
<name>A0ABM8Y9L2_9BACI</name>
<dbReference type="Proteomes" id="UP000789423">
    <property type="component" value="Unassembled WGS sequence"/>
</dbReference>
<evidence type="ECO:0000313" key="1">
    <source>
        <dbReference type="EMBL" id="CAG9612414.1"/>
    </source>
</evidence>